<dbReference type="AlphaFoldDB" id="A0A6A6W0F1"/>
<dbReference type="RefSeq" id="XP_033598833.1">
    <property type="nucleotide sequence ID" value="XM_033749830.1"/>
</dbReference>
<gene>
    <name evidence="2" type="ORF">EJ05DRAFT_63774</name>
</gene>
<keyword evidence="1" id="KW-0812">Transmembrane</keyword>
<dbReference type="PANTHER" id="PTHR28019:SF7">
    <property type="entry name" value="SUR7 PROTEIN"/>
    <property type="match status" value="1"/>
</dbReference>
<keyword evidence="1" id="KW-0472">Membrane</keyword>
<feature type="transmembrane region" description="Helical" evidence="1">
    <location>
        <begin position="227"/>
        <end position="251"/>
    </location>
</feature>
<accession>A0A6A6W0F1</accession>
<proteinExistence type="predicted"/>
<dbReference type="GO" id="GO:0005886">
    <property type="term" value="C:plasma membrane"/>
    <property type="evidence" value="ECO:0007669"/>
    <property type="project" value="InterPro"/>
</dbReference>
<reference evidence="2" key="1">
    <citation type="journal article" date="2020" name="Stud. Mycol.">
        <title>101 Dothideomycetes genomes: a test case for predicting lifestyles and emergence of pathogens.</title>
        <authorList>
            <person name="Haridas S."/>
            <person name="Albert R."/>
            <person name="Binder M."/>
            <person name="Bloem J."/>
            <person name="Labutti K."/>
            <person name="Salamov A."/>
            <person name="Andreopoulos B."/>
            <person name="Baker S."/>
            <person name="Barry K."/>
            <person name="Bills G."/>
            <person name="Bluhm B."/>
            <person name="Cannon C."/>
            <person name="Castanera R."/>
            <person name="Culley D."/>
            <person name="Daum C."/>
            <person name="Ezra D."/>
            <person name="Gonzalez J."/>
            <person name="Henrissat B."/>
            <person name="Kuo A."/>
            <person name="Liang C."/>
            <person name="Lipzen A."/>
            <person name="Lutzoni F."/>
            <person name="Magnuson J."/>
            <person name="Mondo S."/>
            <person name="Nolan M."/>
            <person name="Ohm R."/>
            <person name="Pangilinan J."/>
            <person name="Park H.-J."/>
            <person name="Ramirez L."/>
            <person name="Alfaro M."/>
            <person name="Sun H."/>
            <person name="Tritt A."/>
            <person name="Yoshinaga Y."/>
            <person name="Zwiers L.-H."/>
            <person name="Turgeon B."/>
            <person name="Goodwin S."/>
            <person name="Spatafora J."/>
            <person name="Crous P."/>
            <person name="Grigoriev I."/>
        </authorList>
    </citation>
    <scope>NUCLEOTIDE SEQUENCE</scope>
    <source>
        <strain evidence="2">CBS 121739</strain>
    </source>
</reference>
<evidence type="ECO:0000313" key="3">
    <source>
        <dbReference type="Proteomes" id="UP000799437"/>
    </source>
</evidence>
<dbReference type="Pfam" id="PF06687">
    <property type="entry name" value="SUR7"/>
    <property type="match status" value="1"/>
</dbReference>
<dbReference type="GO" id="GO:0031505">
    <property type="term" value="P:fungal-type cell wall organization"/>
    <property type="evidence" value="ECO:0007669"/>
    <property type="project" value="TreeGrafter"/>
</dbReference>
<protein>
    <recommendedName>
        <fullName evidence="4">Integral membrane protein-like protein</fullName>
    </recommendedName>
</protein>
<feature type="transmembrane region" description="Helical" evidence="1">
    <location>
        <begin position="6"/>
        <end position="27"/>
    </location>
</feature>
<feature type="transmembrane region" description="Helical" evidence="1">
    <location>
        <begin position="272"/>
        <end position="292"/>
    </location>
</feature>
<dbReference type="GO" id="GO:0051285">
    <property type="term" value="C:cell cortex of cell tip"/>
    <property type="evidence" value="ECO:0007669"/>
    <property type="project" value="TreeGrafter"/>
</dbReference>
<dbReference type="OrthoDB" id="4159154at2759"/>
<dbReference type="PANTHER" id="PTHR28019">
    <property type="entry name" value="CELL MEMBRANE PROTEIN YLR413W-RELATED"/>
    <property type="match status" value="1"/>
</dbReference>
<dbReference type="InterPro" id="IPR052413">
    <property type="entry name" value="SUR7_domain"/>
</dbReference>
<evidence type="ECO:0008006" key="4">
    <source>
        <dbReference type="Google" id="ProtNLM"/>
    </source>
</evidence>
<evidence type="ECO:0000256" key="1">
    <source>
        <dbReference type="SAM" id="Phobius"/>
    </source>
</evidence>
<dbReference type="InterPro" id="IPR009571">
    <property type="entry name" value="SUR7/Rim9-like_fungi"/>
</dbReference>
<keyword evidence="3" id="KW-1185">Reference proteome</keyword>
<organism evidence="2 3">
    <name type="scientific">Pseudovirgaria hyperparasitica</name>
    <dbReference type="NCBI Taxonomy" id="470096"/>
    <lineage>
        <taxon>Eukaryota</taxon>
        <taxon>Fungi</taxon>
        <taxon>Dikarya</taxon>
        <taxon>Ascomycota</taxon>
        <taxon>Pezizomycotina</taxon>
        <taxon>Dothideomycetes</taxon>
        <taxon>Dothideomycetes incertae sedis</taxon>
        <taxon>Acrospermales</taxon>
        <taxon>Acrospermaceae</taxon>
        <taxon>Pseudovirgaria</taxon>
    </lineage>
</organism>
<sequence length="310" mass="33820">MIRIFAIIPALLSAGALVISFLCLFAGNKPGFMEDFNLFNLNTSRIGSTLAENALNGENSILPSSITNILNELPEDVRNSIESIASTAADSFAQDLGLDDFYSAHMLNYCAGDYLPNAIPNATVSEDDIYKNVTVCSSPRSSYWFDPRDALQDSLDRANVTTITVDQLLEQLNFPNEIITALDALRIAYRAMFTLYVVTICLCFIMFVISAIYIFTHGSRITACVVIIISLLTFVASGAASGVATAVNVIGANAINQYGDQVGIEADMGRKFLALTWAGTAAVFIGLLYWFVDCCCGRSRKSTRYDTYEK</sequence>
<feature type="transmembrane region" description="Helical" evidence="1">
    <location>
        <begin position="193"/>
        <end position="215"/>
    </location>
</feature>
<dbReference type="GeneID" id="54490884"/>
<dbReference type="Proteomes" id="UP000799437">
    <property type="component" value="Unassembled WGS sequence"/>
</dbReference>
<keyword evidence="1" id="KW-1133">Transmembrane helix</keyword>
<dbReference type="EMBL" id="ML996575">
    <property type="protein sequence ID" value="KAF2756382.1"/>
    <property type="molecule type" value="Genomic_DNA"/>
</dbReference>
<evidence type="ECO:0000313" key="2">
    <source>
        <dbReference type="EMBL" id="KAF2756382.1"/>
    </source>
</evidence>
<name>A0A6A6W0F1_9PEZI</name>